<proteinExistence type="predicted"/>
<reference evidence="2" key="2">
    <citation type="submission" date="2020-09" db="EMBL/GenBank/DDBJ databases">
        <authorList>
            <person name="Sun Q."/>
            <person name="Ohkuma M."/>
        </authorList>
    </citation>
    <scope>NUCLEOTIDE SEQUENCE</scope>
    <source>
        <strain evidence="2">JCM 3086</strain>
    </source>
</reference>
<protein>
    <submittedName>
        <fullName evidence="2">Uncharacterized protein</fullName>
    </submittedName>
</protein>
<accession>A0A917ULB4</accession>
<dbReference type="Proteomes" id="UP000657574">
    <property type="component" value="Unassembled WGS sequence"/>
</dbReference>
<reference evidence="2" key="1">
    <citation type="journal article" date="2014" name="Int. J. Syst. Evol. Microbiol.">
        <title>Complete genome sequence of Corynebacterium casei LMG S-19264T (=DSM 44701T), isolated from a smear-ripened cheese.</title>
        <authorList>
            <consortium name="US DOE Joint Genome Institute (JGI-PGF)"/>
            <person name="Walter F."/>
            <person name="Albersmeier A."/>
            <person name="Kalinowski J."/>
            <person name="Ruckert C."/>
        </authorList>
    </citation>
    <scope>NUCLEOTIDE SEQUENCE</scope>
    <source>
        <strain evidence="2">JCM 3086</strain>
    </source>
</reference>
<evidence type="ECO:0000313" key="3">
    <source>
        <dbReference type="Proteomes" id="UP000657574"/>
    </source>
</evidence>
<feature type="compositionally biased region" description="Pro residues" evidence="1">
    <location>
        <begin position="61"/>
        <end position="75"/>
    </location>
</feature>
<dbReference type="EMBL" id="BMQA01000088">
    <property type="protein sequence ID" value="GGJ65721.1"/>
    <property type="molecule type" value="Genomic_DNA"/>
</dbReference>
<keyword evidence="3" id="KW-1185">Reference proteome</keyword>
<evidence type="ECO:0000256" key="1">
    <source>
        <dbReference type="SAM" id="MobiDB-lite"/>
    </source>
</evidence>
<organism evidence="2 3">
    <name type="scientific">Streptomyces brasiliensis</name>
    <dbReference type="NCBI Taxonomy" id="1954"/>
    <lineage>
        <taxon>Bacteria</taxon>
        <taxon>Bacillati</taxon>
        <taxon>Actinomycetota</taxon>
        <taxon>Actinomycetes</taxon>
        <taxon>Kitasatosporales</taxon>
        <taxon>Streptomycetaceae</taxon>
        <taxon>Streptomyces</taxon>
    </lineage>
</organism>
<evidence type="ECO:0000313" key="2">
    <source>
        <dbReference type="EMBL" id="GGJ65721.1"/>
    </source>
</evidence>
<dbReference type="PROSITE" id="PS51257">
    <property type="entry name" value="PROKAR_LIPOPROTEIN"/>
    <property type="match status" value="1"/>
</dbReference>
<comment type="caution">
    <text evidence="2">The sequence shown here is derived from an EMBL/GenBank/DDBJ whole genome shotgun (WGS) entry which is preliminary data.</text>
</comment>
<feature type="region of interest" description="Disordered" evidence="1">
    <location>
        <begin position="32"/>
        <end position="88"/>
    </location>
</feature>
<dbReference type="AlphaFoldDB" id="A0A917ULB4"/>
<sequence length="88" mass="9406">MASRLPMIPAYYLMVAGAVGCVSTFFLHETAGRPLPGSRAMAETPGQARRLQPHGRRLPRPRPLAPRQGPRPPELTPGAAPRSVPATS</sequence>
<name>A0A917ULB4_9ACTN</name>
<gene>
    <name evidence="2" type="ORF">GCM10010121_090530</name>
</gene>
<feature type="compositionally biased region" description="Basic residues" evidence="1">
    <location>
        <begin position="51"/>
        <end position="60"/>
    </location>
</feature>